<dbReference type="RefSeq" id="WP_108515858.1">
    <property type="nucleotide sequence ID" value="NZ_CP026951.1"/>
</dbReference>
<dbReference type="AlphaFoldDB" id="A0A2U1SXH3"/>
<accession>A0A2U1SXH3</accession>
<reference evidence="3" key="1">
    <citation type="submission" date="2018-04" db="EMBL/GenBank/DDBJ databases">
        <authorList>
            <person name="Liu S."/>
            <person name="Wang Z."/>
            <person name="Li J."/>
        </authorList>
    </citation>
    <scope>NUCLEOTIDE SEQUENCE [LARGE SCALE GENOMIC DNA]</scope>
    <source>
        <strain evidence="3">S1194</strain>
    </source>
</reference>
<keyword evidence="3" id="KW-1185">Reference proteome</keyword>
<dbReference type="OrthoDB" id="5123577at2"/>
<feature type="transmembrane region" description="Helical" evidence="1">
    <location>
        <begin position="21"/>
        <end position="39"/>
    </location>
</feature>
<evidence type="ECO:0000256" key="1">
    <source>
        <dbReference type="SAM" id="Phobius"/>
    </source>
</evidence>
<dbReference type="KEGG" id="salc:C2138_04440"/>
<dbReference type="EMBL" id="QEEX01000002">
    <property type="protein sequence ID" value="PWB96292.1"/>
    <property type="molecule type" value="Genomic_DNA"/>
</dbReference>
<evidence type="ECO:0000313" key="2">
    <source>
        <dbReference type="EMBL" id="PWB96292.1"/>
    </source>
</evidence>
<keyword evidence="1" id="KW-0812">Transmembrane</keyword>
<gene>
    <name evidence="2" type="ORF">DF220_13150</name>
</gene>
<sequence length="101" mass="10793">MSDPQKVTNQKALRTDSGKTWLVVAAIIAGLSIVMLWAMRELPPLGAATAGLVTTVVLYLVMVAVRFGVENIRVRLALLAALTISIVIGFMVVGWTIILSS</sequence>
<evidence type="ECO:0000313" key="3">
    <source>
        <dbReference type="Proteomes" id="UP000244978"/>
    </source>
</evidence>
<keyword evidence="1" id="KW-1133">Transmembrane helix</keyword>
<comment type="caution">
    <text evidence="2">The sequence shown here is derived from an EMBL/GenBank/DDBJ whole genome shotgun (WGS) entry which is preliminary data.</text>
</comment>
<feature type="transmembrane region" description="Helical" evidence="1">
    <location>
        <begin position="45"/>
        <end position="69"/>
    </location>
</feature>
<name>A0A2U1SXH3_9MICO</name>
<protein>
    <submittedName>
        <fullName evidence="2">Uncharacterized protein</fullName>
    </submittedName>
</protein>
<proteinExistence type="predicted"/>
<feature type="transmembrane region" description="Helical" evidence="1">
    <location>
        <begin position="76"/>
        <end position="98"/>
    </location>
</feature>
<dbReference type="Proteomes" id="UP000244978">
    <property type="component" value="Unassembled WGS sequence"/>
</dbReference>
<organism evidence="2 3">
    <name type="scientific">Homoserinimonas hongtaonis</name>
    <dbReference type="NCBI Taxonomy" id="2079791"/>
    <lineage>
        <taxon>Bacteria</taxon>
        <taxon>Bacillati</taxon>
        <taxon>Actinomycetota</taxon>
        <taxon>Actinomycetes</taxon>
        <taxon>Micrococcales</taxon>
        <taxon>Microbacteriaceae</taxon>
        <taxon>Homoserinimonas</taxon>
    </lineage>
</organism>
<keyword evidence="1" id="KW-0472">Membrane</keyword>